<evidence type="ECO:0000313" key="1">
    <source>
        <dbReference type="EnsemblMetazoa" id="MDOA012029-PA"/>
    </source>
</evidence>
<name>A0A1I8N6F7_MUSDO</name>
<accession>A0A1I8N6F7</accession>
<sequence>MKAYRFHGFLLAFSLINLFQNTAAIYVTRLSNLKCKSFDEEMAVFQECRLRVVRRGLSAATVHIKVLRPITELMVNVAIYKKASGYKPFLYNTTYDLCRWKTGGIQNVLARIANNFIAEFSNINHTCPYEHDLIIQNMTVSEDKFKLMPIPPGEYM</sequence>
<dbReference type="PANTHER" id="PTHR20898:SF0">
    <property type="entry name" value="DAEDALUS ON 3-RELATED"/>
    <property type="match status" value="1"/>
</dbReference>
<organism evidence="1">
    <name type="scientific">Musca domestica</name>
    <name type="common">House fly</name>
    <dbReference type="NCBI Taxonomy" id="7370"/>
    <lineage>
        <taxon>Eukaryota</taxon>
        <taxon>Metazoa</taxon>
        <taxon>Ecdysozoa</taxon>
        <taxon>Arthropoda</taxon>
        <taxon>Hexapoda</taxon>
        <taxon>Insecta</taxon>
        <taxon>Pterygota</taxon>
        <taxon>Neoptera</taxon>
        <taxon>Endopterygota</taxon>
        <taxon>Diptera</taxon>
        <taxon>Brachycera</taxon>
        <taxon>Muscomorpha</taxon>
        <taxon>Muscoidea</taxon>
        <taxon>Muscidae</taxon>
        <taxon>Musca</taxon>
    </lineage>
</organism>
<dbReference type="VEuPathDB" id="VectorBase:MDOA012029"/>
<dbReference type="PANTHER" id="PTHR20898">
    <property type="entry name" value="DAEDALUS ON 3-RELATED-RELATED"/>
    <property type="match status" value="1"/>
</dbReference>
<dbReference type="InterPro" id="IPR010512">
    <property type="entry name" value="DUF1091"/>
</dbReference>
<reference evidence="1" key="1">
    <citation type="submission" date="2020-05" db="UniProtKB">
        <authorList>
            <consortium name="EnsemblMetazoa"/>
        </authorList>
    </citation>
    <scope>IDENTIFICATION</scope>
    <source>
        <strain evidence="1">Aabys</strain>
    </source>
</reference>
<proteinExistence type="predicted"/>
<dbReference type="VEuPathDB" id="VectorBase:MDOMA2_008735"/>
<dbReference type="EnsemblMetazoa" id="MDOA012029-RA">
    <property type="protein sequence ID" value="MDOA012029-PA"/>
    <property type="gene ID" value="MDOA012029"/>
</dbReference>
<protein>
    <submittedName>
        <fullName evidence="1">Uncharacterized protein</fullName>
    </submittedName>
</protein>
<dbReference type="Pfam" id="PF06477">
    <property type="entry name" value="DUF1091"/>
    <property type="match status" value="1"/>
</dbReference>
<dbReference type="AlphaFoldDB" id="A0A1I8N6F7"/>